<feature type="non-terminal residue" evidence="1">
    <location>
        <position position="103"/>
    </location>
</feature>
<sequence length="103" mass="11972">MLGALHMSIKCDYRCLPGVLLRERKNTIVCWVFSLWLTCWVELLLLENVVFWLQSTNKLIFTTDKYSIMTIKKHVSRCPGKVVESTLRFLSRSAGGNPRQLRL</sequence>
<name>A0A0B6YUW9_9EUPU</name>
<organism evidence="1">
    <name type="scientific">Arion vulgaris</name>
    <dbReference type="NCBI Taxonomy" id="1028688"/>
    <lineage>
        <taxon>Eukaryota</taxon>
        <taxon>Metazoa</taxon>
        <taxon>Spiralia</taxon>
        <taxon>Lophotrochozoa</taxon>
        <taxon>Mollusca</taxon>
        <taxon>Gastropoda</taxon>
        <taxon>Heterobranchia</taxon>
        <taxon>Euthyneura</taxon>
        <taxon>Panpulmonata</taxon>
        <taxon>Eupulmonata</taxon>
        <taxon>Stylommatophora</taxon>
        <taxon>Helicina</taxon>
        <taxon>Arionoidea</taxon>
        <taxon>Arionidae</taxon>
        <taxon>Arion</taxon>
    </lineage>
</organism>
<protein>
    <submittedName>
        <fullName evidence="1">Uncharacterized protein</fullName>
    </submittedName>
</protein>
<accession>A0A0B6YUW9</accession>
<proteinExistence type="predicted"/>
<dbReference type="AlphaFoldDB" id="A0A0B6YUW9"/>
<evidence type="ECO:0000313" key="1">
    <source>
        <dbReference type="EMBL" id="CEK60099.1"/>
    </source>
</evidence>
<gene>
    <name evidence="1" type="primary">ORF38399</name>
</gene>
<dbReference type="EMBL" id="HACG01013234">
    <property type="protein sequence ID" value="CEK60099.1"/>
    <property type="molecule type" value="Transcribed_RNA"/>
</dbReference>
<reference evidence="1" key="1">
    <citation type="submission" date="2014-12" db="EMBL/GenBank/DDBJ databases">
        <title>Insight into the proteome of Arion vulgaris.</title>
        <authorList>
            <person name="Aradska J."/>
            <person name="Bulat T."/>
            <person name="Smidak R."/>
            <person name="Sarate P."/>
            <person name="Gangsoo J."/>
            <person name="Sialana F."/>
            <person name="Bilban M."/>
            <person name="Lubec G."/>
        </authorList>
    </citation>
    <scope>NUCLEOTIDE SEQUENCE</scope>
    <source>
        <tissue evidence="1">Skin</tissue>
    </source>
</reference>